<dbReference type="KEGG" id="rmu:RMDY18_05370"/>
<keyword evidence="2" id="KW-1185">Reference proteome</keyword>
<dbReference type="AntiFam" id="ANF00141">
    <property type="entry name" value="Shadow ORF (opposite guaB)"/>
</dbReference>
<dbReference type="Proteomes" id="UP000001883">
    <property type="component" value="Chromosome"/>
</dbReference>
<dbReference type="AntiFam" id="ANF00223">
    <property type="entry name" value="Shadow ORF (opposite guaB)"/>
</dbReference>
<reference evidence="1 2" key="2">
    <citation type="journal article" date="2010" name="J Osaka Dent Univ">
        <title>Isolation and identification of Rothia mucilaginosa from persistent apical periodontitis lesions.</title>
        <authorList>
            <person name="Yamane K."/>
            <person name="Yoshida M."/>
            <person name="Fujihira T."/>
            <person name="Baba T."/>
            <person name="Tsuji N."/>
            <person name="Hayashi H."/>
            <person name="Sugimori C."/>
            <person name="Yamanaka T."/>
            <person name="Mashimo C."/>
            <person name="Nambu T."/>
            <person name="Kawai H."/>
            <person name="Fukushima H."/>
        </authorList>
    </citation>
    <scope>NUCLEOTIDE SEQUENCE [LARGE SCALE GENOMIC DNA]</scope>
    <source>
        <strain evidence="1 2">DY-18</strain>
    </source>
</reference>
<dbReference type="EMBL" id="AP011540">
    <property type="protein sequence ID" value="BAI64369.1"/>
    <property type="molecule type" value="Genomic_DNA"/>
</dbReference>
<name>D2NRU3_ROTMD</name>
<proteinExistence type="predicted"/>
<reference evidence="1 2" key="3">
    <citation type="journal article" date="2010" name="Sequencing">
        <title>Complete Genome Sequence of Rothia mucilaginosa DY-18: A Clinical Isolate with Dense Meshwork-Like Structures from a Persistent Apical Periodontitis Lesion.</title>
        <authorList>
            <person name="Yamane K."/>
            <person name="Nambu T."/>
            <person name="Yamanaka T."/>
            <person name="Mashimo C."/>
            <person name="Sugimori C."/>
            <person name="Leung K.-P."/>
            <person name="Fukushima H."/>
        </authorList>
    </citation>
    <scope>NUCLEOTIDE SEQUENCE [LARGE SCALE GENOMIC DNA]</scope>
    <source>
        <strain evidence="1 2">DY-18</strain>
    </source>
</reference>
<gene>
    <name evidence="1" type="ordered locus">RMDY18_05370</name>
</gene>
<accession>D2NRU3</accession>
<protein>
    <submittedName>
        <fullName evidence="1">Uncharacterized protein</fullName>
    </submittedName>
</protein>
<sequence length="502" mass="50311">MRVRFLQTCGGDAHELTLVLELLDGAGTDVEHGLAQATFELVNHCGERAAEGNLTLNTLGNQLLFAGDVSLEVTVLGEGLVAAAGLHCAERTHTAVCLVLLTVHENQLTGRLGGTGQQGAEHHGVSTGNQCLADLAGVLHTAVSDQRHACRDCCLSGLVDSGHLGNANTGDNAGGADGAGANADLHAVSAGVDDCLCTQAGCSLATDDVHVCCGGVLLQAGNHVEHALGVAVCGVHEQCVDACLNQGHCALVAVTEEADSSAGTQAAVLVLGGLGVLLSLDEVLEGNQTGELACVVDQGQTLNLVVGQQRECFVLGDAGVRGDQRHGGHDIADANALVVGAGDVTDIAVGDDTFQHALFTDDGQTGDLVVATDLVVFGDGCVSTNGDGVDNHAGLGALDAVHVCSLVLDGEVAVDNAHTAQTCHSNCHSGVGHGVHCGGDDGGVQGDALGQAGGSVRIGGDNVGVAGQQQHVIVGEAGEAEGILGQSGGNGHCLPFGCWLHR</sequence>
<organism evidence="1 2">
    <name type="scientific">Rothia mucilaginosa (strain DY-18)</name>
    <name type="common">Stomatococcus mucilaginosus</name>
    <dbReference type="NCBI Taxonomy" id="680646"/>
    <lineage>
        <taxon>Bacteria</taxon>
        <taxon>Bacillati</taxon>
        <taxon>Actinomycetota</taxon>
        <taxon>Actinomycetes</taxon>
        <taxon>Micrococcales</taxon>
        <taxon>Micrococcaceae</taxon>
        <taxon>Rothia</taxon>
    </lineage>
</organism>
<reference evidence="2" key="1">
    <citation type="submission" date="2009-07" db="EMBL/GenBank/DDBJ databases">
        <title>Complete genome sequence of Rothia mucilaginosa DJ.</title>
        <authorList>
            <person name="Yamane K."/>
            <person name="Nambu T."/>
            <person name="Mashimo C."/>
            <person name="Sugimori C."/>
            <person name="Yamanaka T."/>
            <person name="Leung K."/>
            <person name="Fukushima H."/>
        </authorList>
    </citation>
    <scope>NUCLEOTIDE SEQUENCE [LARGE SCALE GENOMIC DNA]</scope>
    <source>
        <strain evidence="2">DY-18</strain>
    </source>
</reference>
<evidence type="ECO:0000313" key="1">
    <source>
        <dbReference type="EMBL" id="BAI64369.1"/>
    </source>
</evidence>
<evidence type="ECO:0000313" key="2">
    <source>
        <dbReference type="Proteomes" id="UP000001883"/>
    </source>
</evidence>
<dbReference type="HOGENOM" id="CLU_542765_0_0_11"/>
<dbReference type="AlphaFoldDB" id="D2NRU3"/>